<evidence type="ECO:0000256" key="7">
    <source>
        <dbReference type="ARBA" id="ARBA00022949"/>
    </source>
</evidence>
<keyword evidence="5" id="KW-1003">Cell membrane</keyword>
<name>A0A3Q0RKY9_AMPCI</name>
<feature type="transmembrane region" description="Helical" evidence="10">
    <location>
        <begin position="76"/>
        <end position="102"/>
    </location>
</feature>
<feature type="transmembrane region" description="Helical" evidence="10">
    <location>
        <begin position="123"/>
        <end position="143"/>
    </location>
</feature>
<proteinExistence type="inferred from homology"/>
<evidence type="ECO:0000313" key="11">
    <source>
        <dbReference type="Ensembl" id="ENSACIP00000010548.1"/>
    </source>
</evidence>
<dbReference type="Gene3D" id="1.20.140.150">
    <property type="match status" value="1"/>
</dbReference>
<reference evidence="11" key="2">
    <citation type="submission" date="2025-09" db="UniProtKB">
        <authorList>
            <consortium name="Ensembl"/>
        </authorList>
    </citation>
    <scope>IDENTIFICATION</scope>
</reference>
<dbReference type="GeneTree" id="ENSGT00940000164897"/>
<dbReference type="AlphaFoldDB" id="A0A3Q0RKY9"/>
<evidence type="ECO:0000256" key="3">
    <source>
        <dbReference type="ARBA" id="ARBA00008295"/>
    </source>
</evidence>
<keyword evidence="12" id="KW-1185">Reference proteome</keyword>
<protein>
    <recommendedName>
        <fullName evidence="13">Claudin</fullName>
    </recommendedName>
</protein>
<dbReference type="PANTHER" id="PTHR12002">
    <property type="entry name" value="CLAUDIN"/>
    <property type="match status" value="1"/>
</dbReference>
<dbReference type="Ensembl" id="ENSACIT00000010850.1">
    <property type="protein sequence ID" value="ENSACIP00000010548.1"/>
    <property type="gene ID" value="ENSACIG00000008267.1"/>
</dbReference>
<evidence type="ECO:0000256" key="2">
    <source>
        <dbReference type="ARBA" id="ARBA00004651"/>
    </source>
</evidence>
<feature type="transmembrane region" description="Helical" evidence="10">
    <location>
        <begin position="163"/>
        <end position="189"/>
    </location>
</feature>
<evidence type="ECO:0000256" key="8">
    <source>
        <dbReference type="ARBA" id="ARBA00022989"/>
    </source>
</evidence>
<dbReference type="GO" id="GO:0005198">
    <property type="term" value="F:structural molecule activity"/>
    <property type="evidence" value="ECO:0007669"/>
    <property type="project" value="InterPro"/>
</dbReference>
<keyword evidence="8 10" id="KW-1133">Transmembrane helix</keyword>
<keyword evidence="9 10" id="KW-0472">Membrane</keyword>
<dbReference type="Proteomes" id="UP000261340">
    <property type="component" value="Unplaced"/>
</dbReference>
<reference evidence="11" key="1">
    <citation type="submission" date="2025-08" db="UniProtKB">
        <authorList>
            <consortium name="Ensembl"/>
        </authorList>
    </citation>
    <scope>IDENTIFICATION</scope>
</reference>
<comment type="similarity">
    <text evidence="3">Belongs to the claudin family.</text>
</comment>
<dbReference type="OMA" id="INSCCRK"/>
<dbReference type="PRINTS" id="PR01077">
    <property type="entry name" value="CLAUDIN"/>
</dbReference>
<feature type="transmembrane region" description="Helical" evidence="10">
    <location>
        <begin position="7"/>
        <end position="32"/>
    </location>
</feature>
<evidence type="ECO:0000313" key="12">
    <source>
        <dbReference type="Proteomes" id="UP000261340"/>
    </source>
</evidence>
<evidence type="ECO:0000256" key="10">
    <source>
        <dbReference type="SAM" id="Phobius"/>
    </source>
</evidence>
<dbReference type="STRING" id="61819.ENSACIP00000010548"/>
<comment type="subcellular location">
    <subcellularLocation>
        <location evidence="1">Cell junction</location>
        <location evidence="1">Tight junction</location>
    </subcellularLocation>
    <subcellularLocation>
        <location evidence="2">Cell membrane</location>
        <topology evidence="2">Multi-pass membrane protein</topology>
    </subcellularLocation>
</comment>
<evidence type="ECO:0000256" key="5">
    <source>
        <dbReference type="ARBA" id="ARBA00022475"/>
    </source>
</evidence>
<dbReference type="GO" id="GO:0005923">
    <property type="term" value="C:bicellular tight junction"/>
    <property type="evidence" value="ECO:0007669"/>
    <property type="project" value="UniProtKB-SubCell"/>
</dbReference>
<organism evidence="11 12">
    <name type="scientific">Amphilophus citrinellus</name>
    <name type="common">Midas cichlid</name>
    <name type="synonym">Cichlasoma citrinellum</name>
    <dbReference type="NCBI Taxonomy" id="61819"/>
    <lineage>
        <taxon>Eukaryota</taxon>
        <taxon>Metazoa</taxon>
        <taxon>Chordata</taxon>
        <taxon>Craniata</taxon>
        <taxon>Vertebrata</taxon>
        <taxon>Euteleostomi</taxon>
        <taxon>Actinopterygii</taxon>
        <taxon>Neopterygii</taxon>
        <taxon>Teleostei</taxon>
        <taxon>Neoteleostei</taxon>
        <taxon>Acanthomorphata</taxon>
        <taxon>Ovalentaria</taxon>
        <taxon>Cichlomorphae</taxon>
        <taxon>Cichliformes</taxon>
        <taxon>Cichlidae</taxon>
        <taxon>New World cichlids</taxon>
        <taxon>Cichlasomatinae</taxon>
        <taxon>Heroini</taxon>
        <taxon>Amphilophus</taxon>
    </lineage>
</organism>
<evidence type="ECO:0000256" key="1">
    <source>
        <dbReference type="ARBA" id="ARBA00004435"/>
    </source>
</evidence>
<keyword evidence="4" id="KW-0796">Tight junction</keyword>
<dbReference type="InterPro" id="IPR006187">
    <property type="entry name" value="Claudin"/>
</dbReference>
<evidence type="ECO:0000256" key="6">
    <source>
        <dbReference type="ARBA" id="ARBA00022692"/>
    </source>
</evidence>
<evidence type="ECO:0000256" key="9">
    <source>
        <dbReference type="ARBA" id="ARBA00023136"/>
    </source>
</evidence>
<evidence type="ECO:0008006" key="13">
    <source>
        <dbReference type="Google" id="ProtNLM"/>
    </source>
</evidence>
<keyword evidence="6 10" id="KW-0812">Transmembrane</keyword>
<dbReference type="InterPro" id="IPR004031">
    <property type="entry name" value="PMP22/EMP/MP20/Claudin"/>
</dbReference>
<evidence type="ECO:0000256" key="4">
    <source>
        <dbReference type="ARBA" id="ARBA00022427"/>
    </source>
</evidence>
<dbReference type="Pfam" id="PF00822">
    <property type="entry name" value="PMP22_Claudin"/>
    <property type="match status" value="1"/>
</dbReference>
<keyword evidence="7" id="KW-0965">Cell junction</keyword>
<accession>A0A3Q0RKY9</accession>
<sequence length="221" mass="24247">MDLSISVLELLGVLFSGGGLLCSLATTLMSTWRIQTTNLLSTENIEWGLWETCVIREMLECKPYDTLLGLSSDVKLARIFMCTALGVGILGLLLAIPGLRLVNGCSRRQLEDLSCKRALKATAGILCLIAGILVLIPVSYIAHTTVEQFFDESLPELAPRWELGDALFCGWTGGLFYLVAGTLLLISCLQLQKLDSNRPVHVPLVPVKPEPHFVRTKSEYV</sequence>
<dbReference type="GO" id="GO:0005886">
    <property type="term" value="C:plasma membrane"/>
    <property type="evidence" value="ECO:0007669"/>
    <property type="project" value="UniProtKB-SubCell"/>
</dbReference>